<dbReference type="EMBL" id="JBBHLL010000426">
    <property type="protein sequence ID" value="KAK7803300.1"/>
    <property type="molecule type" value="Genomic_DNA"/>
</dbReference>
<accession>A0AAW0HNT0</accession>
<dbReference type="PANTHER" id="PTHR46522">
    <property type="entry name" value="CYTIDINE MONOPHOSPHATE-N-ACETYLNEURAMINIC ACID HYDROXYLASE"/>
    <property type="match status" value="1"/>
</dbReference>
<reference evidence="1 2" key="1">
    <citation type="journal article" date="2023" name="bioRxiv">
        <title>Conserved and derived expression patterns and positive selection on dental genes reveal complex evolutionary context of ever-growing rodent molars.</title>
        <authorList>
            <person name="Calamari Z.T."/>
            <person name="Song A."/>
            <person name="Cohen E."/>
            <person name="Akter M."/>
            <person name="Roy R.D."/>
            <person name="Hallikas O."/>
            <person name="Christensen M.M."/>
            <person name="Li P."/>
            <person name="Marangoni P."/>
            <person name="Jernvall J."/>
            <person name="Klein O.D."/>
        </authorList>
    </citation>
    <scope>NUCLEOTIDE SEQUENCE [LARGE SCALE GENOMIC DNA]</scope>
    <source>
        <strain evidence="1">V071</strain>
    </source>
</reference>
<dbReference type="InterPro" id="IPR027033">
    <property type="entry name" value="Cnh"/>
</dbReference>
<dbReference type="GO" id="GO:0030338">
    <property type="term" value="F:CMP-N-acetylneuraminate monooxygenase activity"/>
    <property type="evidence" value="ECO:0007669"/>
    <property type="project" value="TreeGrafter"/>
</dbReference>
<dbReference type="PANTHER" id="PTHR46522:SF1">
    <property type="entry name" value="INACTIVE CYTIDINE MONOPHOSPHATE-N-ACETYLNEURAMINIC ACID HYDROXYLASE"/>
    <property type="match status" value="1"/>
</dbReference>
<proteinExistence type="predicted"/>
<dbReference type="AlphaFoldDB" id="A0AAW0HNT0"/>
<dbReference type="GO" id="GO:0005737">
    <property type="term" value="C:cytoplasm"/>
    <property type="evidence" value="ECO:0007669"/>
    <property type="project" value="TreeGrafter"/>
</dbReference>
<evidence type="ECO:0000313" key="2">
    <source>
        <dbReference type="Proteomes" id="UP001488838"/>
    </source>
</evidence>
<comment type="caution">
    <text evidence="1">The sequence shown here is derived from an EMBL/GenBank/DDBJ whole genome shotgun (WGS) entry which is preliminary data.</text>
</comment>
<dbReference type="Proteomes" id="UP001488838">
    <property type="component" value="Unassembled WGS sequence"/>
</dbReference>
<gene>
    <name evidence="1" type="ORF">U0070_011481</name>
</gene>
<organism evidence="1 2">
    <name type="scientific">Myodes glareolus</name>
    <name type="common">Bank vole</name>
    <name type="synonym">Clethrionomys glareolus</name>
    <dbReference type="NCBI Taxonomy" id="447135"/>
    <lineage>
        <taxon>Eukaryota</taxon>
        <taxon>Metazoa</taxon>
        <taxon>Chordata</taxon>
        <taxon>Craniata</taxon>
        <taxon>Vertebrata</taxon>
        <taxon>Euteleostomi</taxon>
        <taxon>Mammalia</taxon>
        <taxon>Eutheria</taxon>
        <taxon>Euarchontoglires</taxon>
        <taxon>Glires</taxon>
        <taxon>Rodentia</taxon>
        <taxon>Myomorpha</taxon>
        <taxon>Muroidea</taxon>
        <taxon>Cricetidae</taxon>
        <taxon>Arvicolinae</taxon>
        <taxon>Myodes</taxon>
    </lineage>
</organism>
<keyword evidence="2" id="KW-1185">Reference proteome</keyword>
<dbReference type="GO" id="GO:0046381">
    <property type="term" value="P:CMP-N-acetylneuraminate metabolic process"/>
    <property type="evidence" value="ECO:0007669"/>
    <property type="project" value="TreeGrafter"/>
</dbReference>
<name>A0AAW0HNT0_MYOGA</name>
<protein>
    <submittedName>
        <fullName evidence="1">Uncharacterized protein</fullName>
    </submittedName>
</protein>
<sequence length="227" mass="26480">MFTFAATLPENKLSSLAMLLLPRYIKETNTKNDPNQLNNLIKKSCDVITWTPRPGATLDLGRMLKDPTDSKGIMEPPEGTKIYKDSWDFDPYLETLYSAVEDEIFLHSSWIKEYFTWAGFKNYNLVVRNVLKTATLMNVLPFAALSFAQMIETDEDFNPLPGGYDYLVDFLDLSFPKERPSREHPYEEIRSRVDVIRYVVKHGLLWDDLYIGFQTRLQRDPDIYHHL</sequence>
<evidence type="ECO:0000313" key="1">
    <source>
        <dbReference type="EMBL" id="KAK7803300.1"/>
    </source>
</evidence>